<comment type="caution">
    <text evidence="1">The sequence shown here is derived from an EMBL/GenBank/DDBJ whole genome shotgun (WGS) entry which is preliminary data.</text>
</comment>
<protein>
    <submittedName>
        <fullName evidence="1">Uncharacterized protein</fullName>
    </submittedName>
</protein>
<accession>A0A8B6BJ90</accession>
<dbReference type="OrthoDB" id="9983318at2759"/>
<evidence type="ECO:0000313" key="2">
    <source>
        <dbReference type="Proteomes" id="UP000596742"/>
    </source>
</evidence>
<name>A0A8B6BJ90_MYTGA</name>
<dbReference type="Gene3D" id="1.20.1070.10">
    <property type="entry name" value="Rhodopsin 7-helix transmembrane proteins"/>
    <property type="match status" value="1"/>
</dbReference>
<sequence length="106" mass="12517">MAWEKESVGRDYAILEMMRAIVNIFMNLNNSMHFLLYILCGSKFQHEFKEIFWRKSINQTPAIRNGSITRIRPLPAIQLNKDETHITQEQICHTAVYLSESYPTHF</sequence>
<gene>
    <name evidence="1" type="ORF">MGAL_10B026062</name>
</gene>
<dbReference type="SUPFAM" id="SSF81321">
    <property type="entry name" value="Family A G protein-coupled receptor-like"/>
    <property type="match status" value="1"/>
</dbReference>
<evidence type="ECO:0000313" key="1">
    <source>
        <dbReference type="EMBL" id="VDH91669.1"/>
    </source>
</evidence>
<dbReference type="EMBL" id="UYJE01000258">
    <property type="protein sequence ID" value="VDH91669.1"/>
    <property type="molecule type" value="Genomic_DNA"/>
</dbReference>
<keyword evidence="2" id="KW-1185">Reference proteome</keyword>
<dbReference type="Proteomes" id="UP000596742">
    <property type="component" value="Unassembled WGS sequence"/>
</dbReference>
<reference evidence="1" key="1">
    <citation type="submission" date="2018-11" db="EMBL/GenBank/DDBJ databases">
        <authorList>
            <person name="Alioto T."/>
            <person name="Alioto T."/>
        </authorList>
    </citation>
    <scope>NUCLEOTIDE SEQUENCE</scope>
</reference>
<organism evidence="1 2">
    <name type="scientific">Mytilus galloprovincialis</name>
    <name type="common">Mediterranean mussel</name>
    <dbReference type="NCBI Taxonomy" id="29158"/>
    <lineage>
        <taxon>Eukaryota</taxon>
        <taxon>Metazoa</taxon>
        <taxon>Spiralia</taxon>
        <taxon>Lophotrochozoa</taxon>
        <taxon>Mollusca</taxon>
        <taxon>Bivalvia</taxon>
        <taxon>Autobranchia</taxon>
        <taxon>Pteriomorphia</taxon>
        <taxon>Mytilida</taxon>
        <taxon>Mytiloidea</taxon>
        <taxon>Mytilidae</taxon>
        <taxon>Mytilinae</taxon>
        <taxon>Mytilus</taxon>
    </lineage>
</organism>
<dbReference type="AlphaFoldDB" id="A0A8B6BJ90"/>
<proteinExistence type="predicted"/>